<comment type="subcellular location">
    <subcellularLocation>
        <location evidence="1">Cell membrane</location>
        <topology evidence="1">Multi-pass membrane protein</topology>
    </subcellularLocation>
    <subcellularLocation>
        <location evidence="12">Membrane</location>
        <topology evidence="12">Multi-pass membrane protein</topology>
    </subcellularLocation>
</comment>
<dbReference type="FunFam" id="1.20.58.340:FF:000004">
    <property type="entry name" value="Magnesium transport protein CorA"/>
    <property type="match status" value="1"/>
</dbReference>
<evidence type="ECO:0000256" key="10">
    <source>
        <dbReference type="ARBA" id="ARBA00034269"/>
    </source>
</evidence>
<evidence type="ECO:0000256" key="4">
    <source>
        <dbReference type="ARBA" id="ARBA00022475"/>
    </source>
</evidence>
<keyword evidence="7 12" id="KW-1133">Transmembrane helix</keyword>
<comment type="function">
    <text evidence="11">Mediates influx of magnesium ions. Alternates between open and closed states. Activated by low cytoplasmic Mg(2+) levels. Inactive when cytoplasmic Mg(2+) levels are high.</text>
</comment>
<feature type="transmembrane region" description="Helical" evidence="12">
    <location>
        <begin position="302"/>
        <end position="321"/>
    </location>
</feature>
<keyword evidence="13" id="KW-0175">Coiled coil</keyword>
<dbReference type="Proteomes" id="UP000216035">
    <property type="component" value="Unassembled WGS sequence"/>
</dbReference>
<evidence type="ECO:0000256" key="7">
    <source>
        <dbReference type="ARBA" id="ARBA00022989"/>
    </source>
</evidence>
<sequence>MQRIKYNRVRKVQPNFAEYTGTHTSEPIEVQLFVYDSEGYEEYLNPSLEKIKFELTDPEEKHDIKWLNIHGLHDVKLIQSIGDILELNPYVVGDVLNVNRRARLDEFDDVLFFSIKSVLLGDDNKLYVDQISFLLKDNTLVSFQEKRSAFFSHLRERIRSGAGIIRKKKNDYLLYVMLDAVIENFFITIEHYEDRIELLMVEAKNNHKAEFLEQIERLREETSFLKRNIIPLRDALYTLKEIREDDDFERISKSNYVFFARLYQKCLEIIEQLEYDNKTLESAANVFFSSQSQKMNQIMKTLTIFSVIFMPLTFIVGVYGMNFEHMPELKSVYGYPGVWLVMLFSVVAMVIYFKKKKWF</sequence>
<evidence type="ECO:0000256" key="6">
    <source>
        <dbReference type="ARBA" id="ARBA00022842"/>
    </source>
</evidence>
<keyword evidence="6 12" id="KW-0460">Magnesium</keyword>
<keyword evidence="4 12" id="KW-1003">Cell membrane</keyword>
<dbReference type="OrthoDB" id="9803416at2"/>
<dbReference type="NCBIfam" id="TIGR00383">
    <property type="entry name" value="corA"/>
    <property type="match status" value="1"/>
</dbReference>
<evidence type="ECO:0000256" key="5">
    <source>
        <dbReference type="ARBA" id="ARBA00022692"/>
    </source>
</evidence>
<dbReference type="GO" id="GO:0050897">
    <property type="term" value="F:cobalt ion binding"/>
    <property type="evidence" value="ECO:0007669"/>
    <property type="project" value="TreeGrafter"/>
</dbReference>
<keyword evidence="8 12" id="KW-0406">Ion transport</keyword>
<dbReference type="GO" id="GO:0000287">
    <property type="term" value="F:magnesium ion binding"/>
    <property type="evidence" value="ECO:0007669"/>
    <property type="project" value="TreeGrafter"/>
</dbReference>
<feature type="transmembrane region" description="Helical" evidence="12">
    <location>
        <begin position="333"/>
        <end position="353"/>
    </location>
</feature>
<dbReference type="InterPro" id="IPR002523">
    <property type="entry name" value="MgTranspt_CorA/ZnTranspt_ZntB"/>
</dbReference>
<dbReference type="CDD" id="cd12828">
    <property type="entry name" value="TmCorA-like_1"/>
    <property type="match status" value="1"/>
</dbReference>
<evidence type="ECO:0000313" key="15">
    <source>
        <dbReference type="Proteomes" id="UP000216035"/>
    </source>
</evidence>
<feature type="coiled-coil region" evidence="13">
    <location>
        <begin position="201"/>
        <end position="228"/>
    </location>
</feature>
<comment type="catalytic activity">
    <reaction evidence="10">
        <text>Mg(2+)(in) = Mg(2+)(out)</text>
        <dbReference type="Rhea" id="RHEA:29827"/>
        <dbReference type="ChEBI" id="CHEBI:18420"/>
    </reaction>
</comment>
<evidence type="ECO:0000256" key="12">
    <source>
        <dbReference type="RuleBase" id="RU362010"/>
    </source>
</evidence>
<dbReference type="PANTHER" id="PTHR46494:SF1">
    <property type="entry name" value="CORA FAMILY METAL ION TRANSPORTER (EUROFUNG)"/>
    <property type="match status" value="1"/>
</dbReference>
<dbReference type="Gene3D" id="1.20.58.340">
    <property type="entry name" value="Magnesium transport protein CorA, transmembrane region"/>
    <property type="match status" value="2"/>
</dbReference>
<dbReference type="AlphaFoldDB" id="A0A255ZRQ9"/>
<gene>
    <name evidence="12 14" type="primary">corA</name>
    <name evidence="14" type="ORF">CHX27_09555</name>
</gene>
<keyword evidence="15" id="KW-1185">Reference proteome</keyword>
<dbReference type="PANTHER" id="PTHR46494">
    <property type="entry name" value="CORA FAMILY METAL ION TRANSPORTER (EUROFUNG)"/>
    <property type="match status" value="1"/>
</dbReference>
<evidence type="ECO:0000256" key="9">
    <source>
        <dbReference type="ARBA" id="ARBA00023136"/>
    </source>
</evidence>
<dbReference type="Gene3D" id="3.30.460.20">
    <property type="entry name" value="CorA soluble domain-like"/>
    <property type="match status" value="1"/>
</dbReference>
<keyword evidence="5 12" id="KW-0812">Transmembrane</keyword>
<evidence type="ECO:0000256" key="11">
    <source>
        <dbReference type="ARBA" id="ARBA00045497"/>
    </source>
</evidence>
<comment type="caution">
    <text evidence="14">The sequence shown here is derived from an EMBL/GenBank/DDBJ whole genome shotgun (WGS) entry which is preliminary data.</text>
</comment>
<dbReference type="InterPro" id="IPR004488">
    <property type="entry name" value="Mg/Co-transport_prot_CorA"/>
</dbReference>
<dbReference type="RefSeq" id="WP_094486581.1">
    <property type="nucleotide sequence ID" value="NZ_NOXX01000201.1"/>
</dbReference>
<keyword evidence="9 12" id="KW-0472">Membrane</keyword>
<evidence type="ECO:0000256" key="2">
    <source>
        <dbReference type="ARBA" id="ARBA00009765"/>
    </source>
</evidence>
<protein>
    <recommendedName>
        <fullName evidence="12">Magnesium transport protein CorA</fullName>
    </recommendedName>
</protein>
<proteinExistence type="inferred from homology"/>
<dbReference type="EMBL" id="NOXX01000201">
    <property type="protein sequence ID" value="OYQ43614.1"/>
    <property type="molecule type" value="Genomic_DNA"/>
</dbReference>
<name>A0A255ZRQ9_9FLAO</name>
<dbReference type="SUPFAM" id="SSF143865">
    <property type="entry name" value="CorA soluble domain-like"/>
    <property type="match status" value="1"/>
</dbReference>
<keyword evidence="3 12" id="KW-0813">Transport</keyword>
<organism evidence="14 15">
    <name type="scientific">Flavobacterium aurantiibacter</name>
    <dbReference type="NCBI Taxonomy" id="2023067"/>
    <lineage>
        <taxon>Bacteria</taxon>
        <taxon>Pseudomonadati</taxon>
        <taxon>Bacteroidota</taxon>
        <taxon>Flavobacteriia</taxon>
        <taxon>Flavobacteriales</taxon>
        <taxon>Flavobacteriaceae</taxon>
        <taxon>Flavobacterium</taxon>
    </lineage>
</organism>
<dbReference type="GO" id="GO:0015095">
    <property type="term" value="F:magnesium ion transmembrane transporter activity"/>
    <property type="evidence" value="ECO:0007669"/>
    <property type="project" value="UniProtKB-UniRule"/>
</dbReference>
<evidence type="ECO:0000313" key="14">
    <source>
        <dbReference type="EMBL" id="OYQ43614.1"/>
    </source>
</evidence>
<dbReference type="Pfam" id="PF01544">
    <property type="entry name" value="CorA"/>
    <property type="match status" value="1"/>
</dbReference>
<dbReference type="GO" id="GO:0005886">
    <property type="term" value="C:plasma membrane"/>
    <property type="evidence" value="ECO:0007669"/>
    <property type="project" value="UniProtKB-SubCell"/>
</dbReference>
<evidence type="ECO:0000256" key="8">
    <source>
        <dbReference type="ARBA" id="ARBA00023065"/>
    </source>
</evidence>
<evidence type="ECO:0000256" key="3">
    <source>
        <dbReference type="ARBA" id="ARBA00022448"/>
    </source>
</evidence>
<dbReference type="GO" id="GO:0015087">
    <property type="term" value="F:cobalt ion transmembrane transporter activity"/>
    <property type="evidence" value="ECO:0007669"/>
    <property type="project" value="UniProtKB-UniRule"/>
</dbReference>
<dbReference type="InterPro" id="IPR045863">
    <property type="entry name" value="CorA_TM1_TM2"/>
</dbReference>
<dbReference type="SUPFAM" id="SSF144083">
    <property type="entry name" value="Magnesium transport protein CorA, transmembrane region"/>
    <property type="match status" value="1"/>
</dbReference>
<reference evidence="14 15" key="1">
    <citation type="submission" date="2017-07" db="EMBL/GenBank/DDBJ databases">
        <title>Flavobacterium cyanobacteriorum sp. nov., isolated from cyanobacterial aggregates in a eutrophic lake.</title>
        <authorList>
            <person name="Cai H."/>
        </authorList>
    </citation>
    <scope>NUCLEOTIDE SEQUENCE [LARGE SCALE GENOMIC DNA]</scope>
    <source>
        <strain evidence="14 15">TH167</strain>
    </source>
</reference>
<accession>A0A255ZRQ9</accession>
<evidence type="ECO:0000256" key="13">
    <source>
        <dbReference type="SAM" id="Coils"/>
    </source>
</evidence>
<comment type="similarity">
    <text evidence="2 12">Belongs to the CorA metal ion transporter (MIT) (TC 1.A.35) family.</text>
</comment>
<dbReference type="InterPro" id="IPR045861">
    <property type="entry name" value="CorA_cytoplasmic_dom"/>
</dbReference>
<evidence type="ECO:0000256" key="1">
    <source>
        <dbReference type="ARBA" id="ARBA00004651"/>
    </source>
</evidence>